<feature type="active site" description="Charge relay system" evidence="2">
    <location>
        <position position="298"/>
    </location>
</feature>
<dbReference type="SUPFAM" id="SSF53474">
    <property type="entry name" value="alpha/beta-Hydrolases"/>
    <property type="match status" value="1"/>
</dbReference>
<dbReference type="STRING" id="463301.SAMN04487955_10185"/>
<dbReference type="GO" id="GO:0047372">
    <property type="term" value="F:monoacylglycerol lipase activity"/>
    <property type="evidence" value="ECO:0007669"/>
    <property type="project" value="TreeGrafter"/>
</dbReference>
<feature type="active site" description="Charge relay system" evidence="2">
    <location>
        <position position="144"/>
    </location>
</feature>
<evidence type="ECO:0000313" key="5">
    <source>
        <dbReference type="Proteomes" id="UP000198693"/>
    </source>
</evidence>
<organism evidence="4 5">
    <name type="scientific">Halomonas korlensis</name>
    <dbReference type="NCBI Taxonomy" id="463301"/>
    <lineage>
        <taxon>Bacteria</taxon>
        <taxon>Pseudomonadati</taxon>
        <taxon>Pseudomonadota</taxon>
        <taxon>Gammaproteobacteria</taxon>
        <taxon>Oceanospirillales</taxon>
        <taxon>Halomonadaceae</taxon>
        <taxon>Halomonas</taxon>
    </lineage>
</organism>
<dbReference type="Gene3D" id="3.40.50.1820">
    <property type="entry name" value="alpha/beta hydrolase"/>
    <property type="match status" value="1"/>
</dbReference>
<dbReference type="InterPro" id="IPR050960">
    <property type="entry name" value="AB_hydrolase_4_sf"/>
</dbReference>
<dbReference type="Proteomes" id="UP000198693">
    <property type="component" value="Unassembled WGS sequence"/>
</dbReference>
<keyword evidence="5" id="KW-1185">Reference proteome</keyword>
<dbReference type="AlphaFoldDB" id="A0A1I7EY22"/>
<name>A0A1I7EY22_9GAMM</name>
<dbReference type="NCBIfam" id="NF008218">
    <property type="entry name" value="PRK10985.1"/>
    <property type="match status" value="1"/>
</dbReference>
<dbReference type="PIRSF" id="PIRSF005211">
    <property type="entry name" value="Ab_hydro_YheT"/>
    <property type="match status" value="1"/>
</dbReference>
<dbReference type="EMBL" id="FPBP01000001">
    <property type="protein sequence ID" value="SFU28833.1"/>
    <property type="molecule type" value="Genomic_DNA"/>
</dbReference>
<dbReference type="GO" id="GO:0034338">
    <property type="term" value="F:short-chain carboxylesterase activity"/>
    <property type="evidence" value="ECO:0007669"/>
    <property type="project" value="TreeGrafter"/>
</dbReference>
<accession>A0A1I7EY22</accession>
<dbReference type="PANTHER" id="PTHR10794">
    <property type="entry name" value="ABHYDROLASE DOMAIN-CONTAINING PROTEIN"/>
    <property type="match status" value="1"/>
</dbReference>
<evidence type="ECO:0000259" key="3">
    <source>
        <dbReference type="Pfam" id="PF00561"/>
    </source>
</evidence>
<dbReference type="PANTHER" id="PTHR10794:SF94">
    <property type="entry name" value="ESTERASE YHET-RELATED"/>
    <property type="match status" value="1"/>
</dbReference>
<dbReference type="InterPro" id="IPR012020">
    <property type="entry name" value="ABHD4"/>
</dbReference>
<gene>
    <name evidence="4" type="ORF">SAMN04487955_10185</name>
</gene>
<proteinExistence type="inferred from homology"/>
<dbReference type="OrthoDB" id="332676at2"/>
<evidence type="ECO:0000256" key="1">
    <source>
        <dbReference type="ARBA" id="ARBA00010884"/>
    </source>
</evidence>
<feature type="domain" description="AB hydrolase-1" evidence="3">
    <location>
        <begin position="64"/>
        <end position="303"/>
    </location>
</feature>
<dbReference type="InterPro" id="IPR000073">
    <property type="entry name" value="AB_hydrolase_1"/>
</dbReference>
<evidence type="ECO:0000256" key="2">
    <source>
        <dbReference type="PIRSR" id="PIRSR005211-1"/>
    </source>
</evidence>
<comment type="similarity">
    <text evidence="1">Belongs to the AB hydrolase superfamily. AB hydrolase 4 family.</text>
</comment>
<evidence type="ECO:0000313" key="4">
    <source>
        <dbReference type="EMBL" id="SFU28833.1"/>
    </source>
</evidence>
<dbReference type="InterPro" id="IPR029058">
    <property type="entry name" value="AB_hydrolase_fold"/>
</dbReference>
<reference evidence="5" key="1">
    <citation type="submission" date="2016-10" db="EMBL/GenBank/DDBJ databases">
        <authorList>
            <person name="Varghese N."/>
            <person name="Submissions S."/>
        </authorList>
    </citation>
    <scope>NUCLEOTIDE SEQUENCE [LARGE SCALE GENOMIC DNA]</scope>
    <source>
        <strain evidence="5">CGMCC 1.6981</strain>
    </source>
</reference>
<protein>
    <recommendedName>
        <fullName evidence="3">AB hydrolase-1 domain-containing protein</fullName>
    </recommendedName>
</protein>
<sequence length="344" mass="37785">MAAQLHCADFRPPPGLANRHVQTLLPRLLPRRKLSWRVEGLELPDGDFVELAWALPDIVAEDAPLFLLFHGLEGGIRSPYTRELMATAAGLGWRAVVMHFRGCGGRPNRLPRAYHSGDTADAYWLIAQLAHRYPRALKVAIGVSLGANMLIKLIAEQGGDGLDLAGAIAIAPPLDLAASADTLHQGFSRFYERHLLASLKAKVARRLEALPLPLTARELDALDSLREYDDAVTAPLHGFAGVADYYRRASAGPLIGDLELPTLILHANDDPFMPPDLFEQLPAPGDAVRVEIARHGGHVGFIEWHDGRLGSWLARRVARQLGDWGCTTPQDAWQEMRRVSRSDS</sequence>
<feature type="active site" description="Charge relay system" evidence="2">
    <location>
        <position position="270"/>
    </location>
</feature>
<dbReference type="Pfam" id="PF00561">
    <property type="entry name" value="Abhydrolase_1"/>
    <property type="match status" value="1"/>
</dbReference>
<dbReference type="RefSeq" id="WP_089791813.1">
    <property type="nucleotide sequence ID" value="NZ_FPBP01000001.1"/>
</dbReference>